<feature type="transmembrane region" description="Helical" evidence="1">
    <location>
        <begin position="34"/>
        <end position="59"/>
    </location>
</feature>
<dbReference type="Pfam" id="PF00805">
    <property type="entry name" value="Pentapeptide"/>
    <property type="match status" value="3"/>
</dbReference>
<protein>
    <submittedName>
        <fullName evidence="2">Pentapeptide repeat-containing protein</fullName>
    </submittedName>
</protein>
<reference evidence="3" key="1">
    <citation type="submission" date="2016-10" db="EMBL/GenBank/DDBJ databases">
        <authorList>
            <person name="Varghese N."/>
            <person name="Submissions S."/>
        </authorList>
    </citation>
    <scope>NUCLEOTIDE SEQUENCE [LARGE SCALE GENOMIC DNA]</scope>
    <source>
        <strain evidence="3">CGMCC 4.578</strain>
    </source>
</reference>
<evidence type="ECO:0000256" key="1">
    <source>
        <dbReference type="SAM" id="Phobius"/>
    </source>
</evidence>
<feature type="transmembrane region" description="Helical" evidence="1">
    <location>
        <begin position="85"/>
        <end position="107"/>
    </location>
</feature>
<dbReference type="SUPFAM" id="SSF141571">
    <property type="entry name" value="Pentapeptide repeat-like"/>
    <property type="match status" value="1"/>
</dbReference>
<evidence type="ECO:0000313" key="2">
    <source>
        <dbReference type="EMBL" id="SEP85142.1"/>
    </source>
</evidence>
<keyword evidence="3" id="KW-1185">Reference proteome</keyword>
<dbReference type="InterPro" id="IPR001646">
    <property type="entry name" value="5peptide_repeat"/>
</dbReference>
<dbReference type="OrthoDB" id="4563217at2"/>
<dbReference type="PANTHER" id="PTHR14136">
    <property type="entry name" value="BTB_POZ DOMAIN-CONTAINING PROTEIN KCTD9"/>
    <property type="match status" value="1"/>
</dbReference>
<accession>A0A1H9B7Z5</accession>
<dbReference type="PANTHER" id="PTHR14136:SF17">
    <property type="entry name" value="BTB_POZ DOMAIN-CONTAINING PROTEIN KCTD9"/>
    <property type="match status" value="1"/>
</dbReference>
<name>A0A1H9B7Z5_9PSEU</name>
<dbReference type="EMBL" id="FOFT01000001">
    <property type="protein sequence ID" value="SEP85142.1"/>
    <property type="molecule type" value="Genomic_DNA"/>
</dbReference>
<keyword evidence="1" id="KW-0472">Membrane</keyword>
<organism evidence="2 3">
    <name type="scientific">Lentzea flaviverrucosa</name>
    <dbReference type="NCBI Taxonomy" id="200379"/>
    <lineage>
        <taxon>Bacteria</taxon>
        <taxon>Bacillati</taxon>
        <taxon>Actinomycetota</taxon>
        <taxon>Actinomycetes</taxon>
        <taxon>Pseudonocardiales</taxon>
        <taxon>Pseudonocardiaceae</taxon>
        <taxon>Lentzea</taxon>
    </lineage>
</organism>
<dbReference type="Gene3D" id="2.160.20.80">
    <property type="entry name" value="E3 ubiquitin-protein ligase SopA"/>
    <property type="match status" value="1"/>
</dbReference>
<dbReference type="InterPro" id="IPR051082">
    <property type="entry name" value="Pentapeptide-BTB/POZ_domain"/>
</dbReference>
<dbReference type="Proteomes" id="UP000199028">
    <property type="component" value="Unassembled WGS sequence"/>
</dbReference>
<keyword evidence="1" id="KW-0812">Transmembrane</keyword>
<proteinExistence type="predicted"/>
<dbReference type="AlphaFoldDB" id="A0A1H9B7Z5"/>
<sequence length="424" mass="45868">MIKRLIRWQNRRAKPGRDASPSAIRASYRSTISAVLRVLLVMLGILMVFGFLVVVLGPISQWATVGQDKLLGKERADAINATRQVLLAATGGSAVLVGLGFTARTYFLSKRGQLTDRYTKAIAQLASEKLAERLGGIYALDHLMRESEADHATVVAVLAAFIRENAAIEIVSKSGDVDAEVESEPRPRTDVQAALTVLVRRPVRPESGYIDLSNTDLRGADLRWARLQGAYLTRAWLQFANLSSADLKDSHLRGARLQHAWLVGAGLSESDLIGAELEQANLGGAELRGARLLLANLKGAHLLRADLSRSDLAGASLEGAYLVDARLDEANLAGGWISGRVKLASKGFHSRERYLSEDVGGACLKDAKLTRARLNGARLATAKSGRSAPVQDLTVDQLLEAQIDDLAELPADLRDKVNEQRSSK</sequence>
<evidence type="ECO:0000313" key="3">
    <source>
        <dbReference type="Proteomes" id="UP000199028"/>
    </source>
</evidence>
<gene>
    <name evidence="2" type="ORF">SAMN05216195_101404</name>
</gene>
<keyword evidence="1" id="KW-1133">Transmembrane helix</keyword>